<dbReference type="RefSeq" id="XP_034245729.1">
    <property type="nucleotide sequence ID" value="XM_034389838.1"/>
</dbReference>
<feature type="compositionally biased region" description="Low complexity" evidence="1">
    <location>
        <begin position="224"/>
        <end position="234"/>
    </location>
</feature>
<evidence type="ECO:0000256" key="1">
    <source>
        <dbReference type="SAM" id="MobiDB-lite"/>
    </source>
</evidence>
<proteinExistence type="predicted"/>
<feature type="compositionally biased region" description="Polar residues" evidence="1">
    <location>
        <begin position="201"/>
        <end position="219"/>
    </location>
</feature>
<dbReference type="PANTHER" id="PTHR31025:SF22">
    <property type="entry name" value="IP13529P"/>
    <property type="match status" value="1"/>
</dbReference>
<gene>
    <name evidence="3" type="primary">LOC117647867</name>
</gene>
<organism evidence="3">
    <name type="scientific">Thrips palmi</name>
    <name type="common">Melon thrips</name>
    <dbReference type="NCBI Taxonomy" id="161013"/>
    <lineage>
        <taxon>Eukaryota</taxon>
        <taxon>Metazoa</taxon>
        <taxon>Ecdysozoa</taxon>
        <taxon>Arthropoda</taxon>
        <taxon>Hexapoda</taxon>
        <taxon>Insecta</taxon>
        <taxon>Pterygota</taxon>
        <taxon>Neoptera</taxon>
        <taxon>Paraneoptera</taxon>
        <taxon>Thysanoptera</taxon>
        <taxon>Terebrantia</taxon>
        <taxon>Thripoidea</taxon>
        <taxon>Thripidae</taxon>
        <taxon>Thrips</taxon>
    </lineage>
</organism>
<dbReference type="InParanoid" id="A0A6P8ZQE8"/>
<sequence length="867" mass="97036">MNRNLFPDNSDSDSDPSHDSNDEDFTDIAMYFDVEKFDQLSKLEKSAFMAQKARYDQMRNRCPDLPIQPPNFMTEYSNRILKRKQAADKSAKKKARVEKQKDISSQPKRTSGRIRQAAAANSTTIDASTAGADATDIDEVDDDLDFEVKIYFTPSEWSGMALTVKRHAQNALEDYNNAKSKGIDMAIPKFMNRGNKEAAGSSGSHAQDATDVLKSQSSELYKGSEAPSSSGSNSTLPGFLHTSKDKLPIFNIDLPGCSLWSSSGSNKSSPFRGKSTSFNSVNSQIIRKPMTKDQNSFVLNSNIANNDMQDDIISITEPENTDETDQLVIDENLDVKAAIGTAIKKVVPKIQDSVLATLESTLELKGVESVDDFTLIDASWLQGHGLTEIQVKKIMVAFQNYGSDKENIGGKEQQKKAQKKKPPLPLMKPVVEQPTIASRHSLSTKVIEVGVLDLRIDFNKFSESLLSSMGKQERPSACDRLRMVNLLSHDIYDRYNEVKKSNPSLQKTPGRDVYKKVVQALFVDYKACFNDTLNSVQYKDGSWSLVNQIETCVENMYRPNTPRGERQTPAKGNRSAACILPEKYSIAMTKQMQGEAEATRKNLLSIFRSPRDKWDWPAIKEMMKHEPSLGAQRALINSRTRDITFITEKWPFLSELSGLMCHLDEITGQSLLESFENFVDNSMDDLISYLIAMSPQRVKLMRLKKELDFGSGEHRRLLAALFMLAIHWNEDVSTLASLVEENTMPHEVEDVIKLPSTPHIVALGTSFYTTKKFFVFLDCKCLCSNLNNALEALMCMCAAYFIFGVLYPTSLNNTLTYFERMVANLSDGTGLVKSTTARGAPALSSFSKVKKLQDEIERFQKDLLGDD</sequence>
<dbReference type="PANTHER" id="PTHR31025">
    <property type="entry name" value="SI:CH211-196P9.1-RELATED"/>
    <property type="match status" value="1"/>
</dbReference>
<feature type="region of interest" description="Disordered" evidence="1">
    <location>
        <begin position="85"/>
        <end position="122"/>
    </location>
</feature>
<keyword evidence="2" id="KW-1185">Reference proteome</keyword>
<dbReference type="GeneID" id="117647867"/>
<evidence type="ECO:0000313" key="3">
    <source>
        <dbReference type="RefSeq" id="XP_034245729.1"/>
    </source>
</evidence>
<dbReference type="AlphaFoldDB" id="A0A6P8ZQE8"/>
<feature type="region of interest" description="Disordered" evidence="1">
    <location>
        <begin position="194"/>
        <end position="237"/>
    </location>
</feature>
<accession>A0A6P8ZQE8</accession>
<dbReference type="KEGG" id="tpal:117647867"/>
<dbReference type="OrthoDB" id="6491127at2759"/>
<evidence type="ECO:0000313" key="2">
    <source>
        <dbReference type="Proteomes" id="UP000515158"/>
    </source>
</evidence>
<protein>
    <submittedName>
        <fullName evidence="3">Uncharacterized protein LOC117647867</fullName>
    </submittedName>
</protein>
<dbReference type="Proteomes" id="UP000515158">
    <property type="component" value="Unplaced"/>
</dbReference>
<reference evidence="3" key="1">
    <citation type="submission" date="2025-08" db="UniProtKB">
        <authorList>
            <consortium name="RefSeq"/>
        </authorList>
    </citation>
    <scope>IDENTIFICATION</scope>
    <source>
        <tissue evidence="3">Total insect</tissue>
    </source>
</reference>
<name>A0A6P8ZQE8_THRPL</name>
<feature type="region of interest" description="Disordered" evidence="1">
    <location>
        <begin position="1"/>
        <end position="24"/>
    </location>
</feature>